<dbReference type="InterPro" id="IPR006860">
    <property type="entry name" value="FecR"/>
</dbReference>
<gene>
    <name evidence="4" type="ORF">SAMN04488090_1622</name>
</gene>
<evidence type="ECO:0000313" key="5">
    <source>
        <dbReference type="Proteomes" id="UP000198901"/>
    </source>
</evidence>
<dbReference type="InterPro" id="IPR032508">
    <property type="entry name" value="FecR_C"/>
</dbReference>
<dbReference type="EMBL" id="FNGS01000003">
    <property type="protein sequence ID" value="SDL74098.1"/>
    <property type="molecule type" value="Genomic_DNA"/>
</dbReference>
<sequence>MSPAELLTDDAFVDHQLTPTPASTAYWAGRLSRFPEEKPAYDEAKALLEAIRLGLDRYAQTTIPEETVRQLLWKIQQVNTLHGSKGRKPVVRRWFSGAAAVAAGLALLLGGGVAWWQLSRPVPAYVRNTASLKDTSVERTNTSGKPETFRLPDGSEVVLSSGSRLSYPADFNRQTRTVYLSGEASFSVTRNAGVPFLVYANDVVTKVIGTRFVVRAFEGEQEVRINVQSGRVSVYQDRQAPRADARGGVLLLPNQQVVFSRLTEQFTKSLIALPHLLPGVSTPRFSYEETPITQVFRDIEKAYGITILYNEETLGHCQLNASLASLGFEEKMGVICTTLGARYEIIDGQVILTGGGCE</sequence>
<keyword evidence="1" id="KW-0812">Transmembrane</keyword>
<reference evidence="4 5" key="1">
    <citation type="submission" date="2016-10" db="EMBL/GenBank/DDBJ databases">
        <authorList>
            <person name="de Groot N.N."/>
        </authorList>
    </citation>
    <scope>NUCLEOTIDE SEQUENCE [LARGE SCALE GENOMIC DNA]</scope>
    <source>
        <strain evidence="4 5">DSM 21668</strain>
    </source>
</reference>
<dbReference type="PIRSF" id="PIRSF018266">
    <property type="entry name" value="FecR"/>
    <property type="match status" value="1"/>
</dbReference>
<dbReference type="OrthoDB" id="927016at2"/>
<dbReference type="Pfam" id="PF04773">
    <property type="entry name" value="FecR"/>
    <property type="match status" value="1"/>
</dbReference>
<keyword evidence="5" id="KW-1185">Reference proteome</keyword>
<feature type="domain" description="FecR protein" evidence="2">
    <location>
        <begin position="144"/>
        <end position="232"/>
    </location>
</feature>
<dbReference type="InterPro" id="IPR012373">
    <property type="entry name" value="Ferrdict_sens_TM"/>
</dbReference>
<dbReference type="AlphaFoldDB" id="A0A1G9MIK4"/>
<dbReference type="RefSeq" id="WP_093200229.1">
    <property type="nucleotide sequence ID" value="NZ_FNGS01000003.1"/>
</dbReference>
<dbReference type="Gene3D" id="2.60.120.1440">
    <property type="match status" value="1"/>
</dbReference>
<evidence type="ECO:0000256" key="1">
    <source>
        <dbReference type="SAM" id="Phobius"/>
    </source>
</evidence>
<name>A0A1G9MIK4_9BACT</name>
<dbReference type="STRING" id="563176.SAMN04488090_1622"/>
<dbReference type="Pfam" id="PF16344">
    <property type="entry name" value="FecR_C"/>
    <property type="match status" value="1"/>
</dbReference>
<feature type="domain" description="Protein FecR C-terminal" evidence="3">
    <location>
        <begin position="284"/>
        <end position="351"/>
    </location>
</feature>
<evidence type="ECO:0000313" key="4">
    <source>
        <dbReference type="EMBL" id="SDL74098.1"/>
    </source>
</evidence>
<dbReference type="GO" id="GO:0016989">
    <property type="term" value="F:sigma factor antagonist activity"/>
    <property type="evidence" value="ECO:0007669"/>
    <property type="project" value="TreeGrafter"/>
</dbReference>
<dbReference type="PANTHER" id="PTHR30273:SF2">
    <property type="entry name" value="PROTEIN FECR"/>
    <property type="match status" value="1"/>
</dbReference>
<dbReference type="Proteomes" id="UP000198901">
    <property type="component" value="Unassembled WGS sequence"/>
</dbReference>
<dbReference type="Gene3D" id="3.55.50.30">
    <property type="match status" value="1"/>
</dbReference>
<protein>
    <submittedName>
        <fullName evidence="4">FecR family protein</fullName>
    </submittedName>
</protein>
<evidence type="ECO:0000259" key="2">
    <source>
        <dbReference type="Pfam" id="PF04773"/>
    </source>
</evidence>
<keyword evidence="1" id="KW-0472">Membrane</keyword>
<organism evidence="4 5">
    <name type="scientific">Siphonobacter aquaeclarae</name>
    <dbReference type="NCBI Taxonomy" id="563176"/>
    <lineage>
        <taxon>Bacteria</taxon>
        <taxon>Pseudomonadati</taxon>
        <taxon>Bacteroidota</taxon>
        <taxon>Cytophagia</taxon>
        <taxon>Cytophagales</taxon>
        <taxon>Cytophagaceae</taxon>
        <taxon>Siphonobacter</taxon>
    </lineage>
</organism>
<accession>A0A1G9MIK4</accession>
<feature type="transmembrane region" description="Helical" evidence="1">
    <location>
        <begin position="94"/>
        <end position="118"/>
    </location>
</feature>
<dbReference type="PANTHER" id="PTHR30273">
    <property type="entry name" value="PERIPLASMIC SIGNAL SENSOR AND SIGMA FACTOR ACTIVATOR FECR-RELATED"/>
    <property type="match status" value="1"/>
</dbReference>
<keyword evidence="1" id="KW-1133">Transmembrane helix</keyword>
<proteinExistence type="predicted"/>
<evidence type="ECO:0000259" key="3">
    <source>
        <dbReference type="Pfam" id="PF16344"/>
    </source>
</evidence>